<keyword evidence="3" id="KW-1185">Reference proteome</keyword>
<dbReference type="AlphaFoldDB" id="A0AAN9Y0U9"/>
<evidence type="ECO:0000313" key="3">
    <source>
        <dbReference type="Proteomes" id="UP001367676"/>
    </source>
</evidence>
<evidence type="ECO:0000313" key="2">
    <source>
        <dbReference type="EMBL" id="KAK7580244.1"/>
    </source>
</evidence>
<comment type="caution">
    <text evidence="2">The sequence shown here is derived from an EMBL/GenBank/DDBJ whole genome shotgun (WGS) entry which is preliminary data.</text>
</comment>
<sequence length="192" mass="21843">MSAKRQVYTLKKRNVEKIIFCLIRIISVKLSLSILSASSPSISFILVDGRLGERTIRRRSKFNGRPLQCYDDDDEDDDDDVTLHGGIKKPTPLLLLTFTQLRRQHPHLPPYSCLTFCVASAATNATTQAELDSTFPRFDLFGCSVFLSVPLVSRVYFRLRATTMRKYTRRTKHTVAVVELLEAEARECARTT</sequence>
<keyword evidence="1" id="KW-1133">Transmembrane helix</keyword>
<feature type="transmembrane region" description="Helical" evidence="1">
    <location>
        <begin position="138"/>
        <end position="157"/>
    </location>
</feature>
<accession>A0AAN9Y0U9</accession>
<dbReference type="Proteomes" id="UP001367676">
    <property type="component" value="Unassembled WGS sequence"/>
</dbReference>
<gene>
    <name evidence="2" type="ORF">V9T40_000873</name>
</gene>
<keyword evidence="1" id="KW-0812">Transmembrane</keyword>
<feature type="transmembrane region" description="Helical" evidence="1">
    <location>
        <begin position="21"/>
        <end position="47"/>
    </location>
</feature>
<evidence type="ECO:0000256" key="1">
    <source>
        <dbReference type="SAM" id="Phobius"/>
    </source>
</evidence>
<protein>
    <submittedName>
        <fullName evidence="2">Uncharacterized protein</fullName>
    </submittedName>
</protein>
<reference evidence="2 3" key="1">
    <citation type="submission" date="2024-03" db="EMBL/GenBank/DDBJ databases">
        <title>Adaptation during the transition from Ophiocordyceps entomopathogen to insect associate is accompanied by gene loss and intensified selection.</title>
        <authorList>
            <person name="Ward C.M."/>
            <person name="Onetto C.A."/>
            <person name="Borneman A.R."/>
        </authorList>
    </citation>
    <scope>NUCLEOTIDE SEQUENCE [LARGE SCALE GENOMIC DNA]</scope>
    <source>
        <strain evidence="2">AWRI1</strain>
        <tissue evidence="2">Single Adult Female</tissue>
    </source>
</reference>
<keyword evidence="1" id="KW-0472">Membrane</keyword>
<dbReference type="EMBL" id="JBBCAQ010000034">
    <property type="protein sequence ID" value="KAK7580244.1"/>
    <property type="molecule type" value="Genomic_DNA"/>
</dbReference>
<organism evidence="2 3">
    <name type="scientific">Parthenolecanium corni</name>
    <dbReference type="NCBI Taxonomy" id="536013"/>
    <lineage>
        <taxon>Eukaryota</taxon>
        <taxon>Metazoa</taxon>
        <taxon>Ecdysozoa</taxon>
        <taxon>Arthropoda</taxon>
        <taxon>Hexapoda</taxon>
        <taxon>Insecta</taxon>
        <taxon>Pterygota</taxon>
        <taxon>Neoptera</taxon>
        <taxon>Paraneoptera</taxon>
        <taxon>Hemiptera</taxon>
        <taxon>Sternorrhyncha</taxon>
        <taxon>Coccoidea</taxon>
        <taxon>Coccidae</taxon>
        <taxon>Parthenolecanium</taxon>
    </lineage>
</organism>
<proteinExistence type="predicted"/>
<name>A0AAN9Y0U9_9HEMI</name>